<evidence type="ECO:0000313" key="3">
    <source>
        <dbReference type="Proteomes" id="UP000009045"/>
    </source>
</evidence>
<accession>Q1WLJ4</accession>
<sequence>MPGLSMRRTDMLHSAGYRTEATAVALAREYRSVWRQYLLTLLAIAFMTAFASSHASAGSEDENYRVVGNLAVYLGVLPAVDAGRKDAWS</sequence>
<organism evidence="2 3">
    <name type="scientific">Sinorhizobium meliloti (strain SM11)</name>
    <dbReference type="NCBI Taxonomy" id="707241"/>
    <lineage>
        <taxon>Bacteria</taxon>
        <taxon>Pseudomonadati</taxon>
        <taxon>Pseudomonadota</taxon>
        <taxon>Alphaproteobacteria</taxon>
        <taxon>Hyphomicrobiales</taxon>
        <taxon>Rhizobiaceae</taxon>
        <taxon>Sinorhizobium/Ensifer group</taxon>
        <taxon>Sinorhizobium</taxon>
    </lineage>
</organism>
<reference evidence="3" key="2">
    <citation type="journal article" date="2011" name="J. Biotechnol.">
        <title>The complete genome sequence of the dominant Sinorhizobium meliloti field isolate SM11 extends the S. meliloti pan-genome.</title>
        <authorList>
            <person name="Schneiker-Bekel S."/>
            <person name="Wibberg D."/>
            <person name="Bekel T."/>
            <person name="Blom J."/>
            <person name="Linke B."/>
            <person name="Neuweger H."/>
            <person name="Stiens M."/>
            <person name="Vorholter F.J."/>
            <person name="Weidner S."/>
            <person name="Goesmann A."/>
            <person name="Puhler A."/>
            <person name="Schluter A."/>
        </authorList>
    </citation>
    <scope>NUCLEOTIDE SEQUENCE [LARGE SCALE GENOMIC DNA]</scope>
    <source>
        <strain evidence="3">SM11</strain>
        <plasmid evidence="3">pSmeSM11a</plasmid>
    </source>
</reference>
<evidence type="ECO:0008006" key="4">
    <source>
        <dbReference type="Google" id="ProtNLM"/>
    </source>
</evidence>
<dbReference type="EMBL" id="DQ145546">
    <property type="protein sequence ID" value="ABA56006.1"/>
    <property type="molecule type" value="Genomic_DNA"/>
</dbReference>
<geneLocation type="plasmid" evidence="2 3">
    <name>pSmeSM11a</name>
</geneLocation>
<proteinExistence type="predicted"/>
<keyword evidence="2" id="KW-0614">Plasmid</keyword>
<reference evidence="2 3" key="1">
    <citation type="journal article" date="2006" name="Appl. Environ. Microbiol.">
        <title>Sequence analysis of the 144-kilobase accessory plasmid pSmeSM11a, isolated from a dominant Sinorhizobium meliloti strain identified during a long-term field release experiment.</title>
        <authorList>
            <person name="Stiens M."/>
            <person name="Schneiker S."/>
            <person name="Keller M."/>
            <person name="Kuhn S."/>
            <person name="Puhler A."/>
            <person name="Schluter A."/>
        </authorList>
    </citation>
    <scope>NUCLEOTIDE SEQUENCE [LARGE SCALE GENOMIC DNA]</scope>
    <source>
        <strain evidence="3">SM11</strain>
        <plasmid evidence="2 3">pSmeSM11a</plasmid>
    </source>
</reference>
<keyword evidence="1" id="KW-0812">Transmembrane</keyword>
<name>Q1WLJ4_SINMM</name>
<evidence type="ECO:0000313" key="2">
    <source>
        <dbReference type="EMBL" id="ABA56006.1"/>
    </source>
</evidence>
<evidence type="ECO:0000256" key="1">
    <source>
        <dbReference type="SAM" id="Phobius"/>
    </source>
</evidence>
<dbReference type="Proteomes" id="UP000009045">
    <property type="component" value="Plasmid pSmeSM11a"/>
</dbReference>
<keyword evidence="1" id="KW-1133">Transmembrane helix</keyword>
<keyword evidence="1" id="KW-0472">Membrane</keyword>
<protein>
    <recommendedName>
        <fullName evidence="4">Transmembrane protein</fullName>
    </recommendedName>
</protein>
<feature type="transmembrane region" description="Helical" evidence="1">
    <location>
        <begin position="37"/>
        <end position="57"/>
    </location>
</feature>
<dbReference type="AlphaFoldDB" id="Q1WLJ4"/>